<comment type="caution">
    <text evidence="3">The sequence shown here is derived from an EMBL/GenBank/DDBJ whole genome shotgun (WGS) entry which is preliminary data.</text>
</comment>
<name>A0A7C2PD99_UNCW3</name>
<protein>
    <recommendedName>
        <fullName evidence="2">DUF5591 domain-containing protein</fullName>
    </recommendedName>
</protein>
<dbReference type="InterPro" id="IPR036895">
    <property type="entry name" value="Uracil-DNA_glycosylase-like_sf"/>
</dbReference>
<evidence type="ECO:0000256" key="1">
    <source>
        <dbReference type="ARBA" id="ARBA00022694"/>
    </source>
</evidence>
<reference evidence="3" key="1">
    <citation type="journal article" date="2020" name="mSystems">
        <title>Genome- and Community-Level Interaction Insights into Carbon Utilization and Element Cycling Functions of Hydrothermarchaeota in Hydrothermal Sediment.</title>
        <authorList>
            <person name="Zhou Z."/>
            <person name="Liu Y."/>
            <person name="Xu W."/>
            <person name="Pan J."/>
            <person name="Luo Z.H."/>
            <person name="Li M."/>
        </authorList>
    </citation>
    <scope>NUCLEOTIDE SEQUENCE [LARGE SCALE GENOMIC DNA]</scope>
    <source>
        <strain evidence="3">SpSt-34</strain>
    </source>
</reference>
<evidence type="ECO:0000313" key="3">
    <source>
        <dbReference type="EMBL" id="HEN27518.1"/>
    </source>
</evidence>
<dbReference type="Gene3D" id="3.40.50.10630">
    <property type="entry name" value="Uracil-DNA glycosylase-like"/>
    <property type="match status" value="1"/>
</dbReference>
<accession>A0A7C2PD99</accession>
<gene>
    <name evidence="3" type="ORF">ENQ77_02400</name>
</gene>
<organism evidence="3">
    <name type="scientific">candidate division WOR-3 bacterium</name>
    <dbReference type="NCBI Taxonomy" id="2052148"/>
    <lineage>
        <taxon>Bacteria</taxon>
        <taxon>Bacteria division WOR-3</taxon>
    </lineage>
</organism>
<dbReference type="SUPFAM" id="SSF52141">
    <property type="entry name" value="Uracil-DNA glycosylase-like"/>
    <property type="match status" value="1"/>
</dbReference>
<evidence type="ECO:0000259" key="2">
    <source>
        <dbReference type="Pfam" id="PF17884"/>
    </source>
</evidence>
<sequence length="173" mass="20286">MSEKTLSGGDELFFHPDVLTFYYSVIEEWKSEKKIALLLGCTKHKPYSRSFMHKKVIGMLRKHSLDSKVQEYIIGEPLIAVPREWETKYPATHYDFPPEKMTESGRKVFINRLNLFFKKAVKMHNFFIVFAPNHHKRIILESIDGLAHPIVVSYNVYRLPVLLEILKEVAHEI</sequence>
<dbReference type="InterPro" id="IPR040777">
    <property type="entry name" value="DUF5591"/>
</dbReference>
<dbReference type="Pfam" id="PF17884">
    <property type="entry name" value="DUF5591"/>
    <property type="match status" value="1"/>
</dbReference>
<dbReference type="AlphaFoldDB" id="A0A7C2PD99"/>
<feature type="domain" description="DUF5591" evidence="2">
    <location>
        <begin position="21"/>
        <end position="149"/>
    </location>
</feature>
<dbReference type="EMBL" id="DSOL01000068">
    <property type="protein sequence ID" value="HEN27518.1"/>
    <property type="molecule type" value="Genomic_DNA"/>
</dbReference>
<dbReference type="GO" id="GO:0008033">
    <property type="term" value="P:tRNA processing"/>
    <property type="evidence" value="ECO:0007669"/>
    <property type="project" value="UniProtKB-KW"/>
</dbReference>
<proteinExistence type="predicted"/>
<keyword evidence="1" id="KW-0819">tRNA processing</keyword>